<comment type="similarity">
    <text evidence="2 7">Belongs to the glycosyl hydrolase 3 family.</text>
</comment>
<dbReference type="EMBL" id="JAGYPJ010000001">
    <property type="protein sequence ID" value="MBS4201820.1"/>
    <property type="molecule type" value="Genomic_DNA"/>
</dbReference>
<keyword evidence="5 7" id="KW-0378">Hydrolase</keyword>
<dbReference type="InterPro" id="IPR036962">
    <property type="entry name" value="Glyco_hydro_3_N_sf"/>
</dbReference>
<comment type="caution">
    <text evidence="9">The sequence shown here is derived from an EMBL/GenBank/DDBJ whole genome shotgun (WGS) entry which is preliminary data.</text>
</comment>
<dbReference type="PROSITE" id="PS00775">
    <property type="entry name" value="GLYCOSYL_HYDROL_F3"/>
    <property type="match status" value="1"/>
</dbReference>
<dbReference type="RefSeq" id="WP_213112253.1">
    <property type="nucleotide sequence ID" value="NZ_JAGYPJ010000001.1"/>
</dbReference>
<dbReference type="InterPro" id="IPR036881">
    <property type="entry name" value="Glyco_hydro_3_C_sf"/>
</dbReference>
<evidence type="ECO:0000256" key="3">
    <source>
        <dbReference type="ARBA" id="ARBA00012744"/>
    </source>
</evidence>
<dbReference type="EC" id="3.2.1.21" evidence="3"/>
<dbReference type="InterPro" id="IPR026891">
    <property type="entry name" value="Fn3-like"/>
</dbReference>
<dbReference type="InterPro" id="IPR019800">
    <property type="entry name" value="Glyco_hydro_3_AS"/>
</dbReference>
<reference evidence="9 10" key="1">
    <citation type="submission" date="2021-05" db="EMBL/GenBank/DDBJ databases">
        <title>Novel Bacillus species.</title>
        <authorList>
            <person name="Liu G."/>
        </authorList>
    </citation>
    <scope>NUCLEOTIDE SEQUENCE [LARGE SCALE GENOMIC DNA]</scope>
    <source>
        <strain evidence="9 10">FJAT-49732</strain>
    </source>
</reference>
<evidence type="ECO:0000313" key="10">
    <source>
        <dbReference type="Proteomes" id="UP000682713"/>
    </source>
</evidence>
<comment type="catalytic activity">
    <reaction evidence="1">
        <text>Hydrolysis of terminal, non-reducing beta-D-glucosyl residues with release of beta-D-glucose.</text>
        <dbReference type="EC" id="3.2.1.21"/>
    </reaction>
</comment>
<dbReference type="SUPFAM" id="SSF52279">
    <property type="entry name" value="Beta-D-glucan exohydrolase, C-terminal domain"/>
    <property type="match status" value="1"/>
</dbReference>
<evidence type="ECO:0000256" key="2">
    <source>
        <dbReference type="ARBA" id="ARBA00005336"/>
    </source>
</evidence>
<dbReference type="Proteomes" id="UP000682713">
    <property type="component" value="Unassembled WGS sequence"/>
</dbReference>
<keyword evidence="6 7" id="KW-0326">Glycosidase</keyword>
<dbReference type="InterPro" id="IPR017853">
    <property type="entry name" value="GH"/>
</dbReference>
<evidence type="ECO:0000259" key="8">
    <source>
        <dbReference type="SMART" id="SM01217"/>
    </source>
</evidence>
<dbReference type="Gene3D" id="3.40.50.1700">
    <property type="entry name" value="Glycoside hydrolase family 3 C-terminal domain"/>
    <property type="match status" value="1"/>
</dbReference>
<dbReference type="PANTHER" id="PTHR30620:SF16">
    <property type="entry name" value="LYSOSOMAL BETA GLUCOSIDASE"/>
    <property type="match status" value="1"/>
</dbReference>
<dbReference type="Gene3D" id="3.20.20.300">
    <property type="entry name" value="Glycoside hydrolase, family 3, N-terminal domain"/>
    <property type="match status" value="1"/>
</dbReference>
<sequence>MNQAKLNEFISNMTLEEKIDQLLQLTGDYYKGSDISTGPSSYMKFEEDTVNNTGSILNVLGAKKLKQIQTEYLEKNRHKIPLLFMADIINGYKTIFPIPLGLGSTFNPDLVQESAAVAAKESAASGLHITFSPMVDLVRDPRWGRVMESTGEDVYLNGLFGAAMVKGYQGDSLSEEGTLAACVKHLAAYGAPEGGRDYNTVDMSERTLRQQYLPAYKAALDAGCAMVMTAFNTVDGIPATGNKWLMRDLLRDEWGFEGVLISDYAAIAELMAHGVAEDGEEAARLAIEAGVDIDMVTPVYVHNLKKLVEEGKISEQLIDESVMRVLQLKNQLGLFENPYRFADEEKEKELILCDEHRSLARKIVGESLVLLKNEGALPLSKNNQNIAFIGPYVDNKALSGLWSIHGDTDQVVTLKEAVLEKVEGSQFSFAKGSEILDPDTKISGFANVVEQKEFDPKAAEADLKEAVELARKADVVVLALGEHFIQSGEGGSRAEITLPEIQLELFRKVHEVNQNIVVVLFNGRPLDIKEINEKANAIVEAWFPGTEGGNGIADVLFNDVNPSGKLSMSFPYSVGQIPVYYNAFTTGRPLKKGETGHRFQSRYTDIPNEPLFPFGFGLSYTEFEYSGLTLDKKLLSENEKLTVSIWVKNIGKYIGKETVQLYIQDLAGSVVRPVKELKAIKKIELQPGESKTLEFDITEEILRFYTASMSFESESGKFKAYIGSDSDTELFEVFELKK</sequence>
<protein>
    <recommendedName>
        <fullName evidence="3">beta-glucosidase</fullName>
        <ecNumber evidence="3">3.2.1.21</ecNumber>
    </recommendedName>
</protein>
<dbReference type="GO" id="GO:0008422">
    <property type="term" value="F:beta-glucosidase activity"/>
    <property type="evidence" value="ECO:0007669"/>
    <property type="project" value="UniProtKB-EC"/>
</dbReference>
<dbReference type="AlphaFoldDB" id="A0A942TQE5"/>
<dbReference type="FunFam" id="2.60.40.10:FF:000495">
    <property type="entry name" value="Periplasmic beta-glucosidase"/>
    <property type="match status" value="1"/>
</dbReference>
<evidence type="ECO:0000313" key="9">
    <source>
        <dbReference type="EMBL" id="MBS4201820.1"/>
    </source>
</evidence>
<dbReference type="InterPro" id="IPR001764">
    <property type="entry name" value="Glyco_hydro_3_N"/>
</dbReference>
<keyword evidence="4" id="KW-0732">Signal</keyword>
<dbReference type="PANTHER" id="PTHR30620">
    <property type="entry name" value="PERIPLASMIC BETA-GLUCOSIDASE-RELATED"/>
    <property type="match status" value="1"/>
</dbReference>
<dbReference type="InterPro" id="IPR051915">
    <property type="entry name" value="Cellulose_Degrad_GH3"/>
</dbReference>
<proteinExistence type="inferred from homology"/>
<organism evidence="9 10">
    <name type="scientific">Lederbergia citrisecunda</name>
    <dbReference type="NCBI Taxonomy" id="2833583"/>
    <lineage>
        <taxon>Bacteria</taxon>
        <taxon>Bacillati</taxon>
        <taxon>Bacillota</taxon>
        <taxon>Bacilli</taxon>
        <taxon>Bacillales</taxon>
        <taxon>Bacillaceae</taxon>
        <taxon>Lederbergia</taxon>
    </lineage>
</organism>
<dbReference type="InterPro" id="IPR002772">
    <property type="entry name" value="Glyco_hydro_3_C"/>
</dbReference>
<feature type="domain" description="Fibronectin type III-like" evidence="8">
    <location>
        <begin position="657"/>
        <end position="726"/>
    </location>
</feature>
<dbReference type="Pfam" id="PF14310">
    <property type="entry name" value="Fn3-like"/>
    <property type="match status" value="1"/>
</dbReference>
<evidence type="ECO:0000256" key="1">
    <source>
        <dbReference type="ARBA" id="ARBA00000448"/>
    </source>
</evidence>
<gene>
    <name evidence="9" type="primary">bglX</name>
    <name evidence="9" type="ORF">KHA93_19635</name>
</gene>
<evidence type="ECO:0000256" key="5">
    <source>
        <dbReference type="ARBA" id="ARBA00022801"/>
    </source>
</evidence>
<dbReference type="Gene3D" id="2.60.40.10">
    <property type="entry name" value="Immunoglobulins"/>
    <property type="match status" value="1"/>
</dbReference>
<dbReference type="SMART" id="SM01217">
    <property type="entry name" value="Fn3_like"/>
    <property type="match status" value="1"/>
</dbReference>
<dbReference type="NCBIfam" id="NF011678">
    <property type="entry name" value="PRK15098.1"/>
    <property type="match status" value="1"/>
</dbReference>
<dbReference type="Pfam" id="PF01915">
    <property type="entry name" value="Glyco_hydro_3_C"/>
    <property type="match status" value="1"/>
</dbReference>
<dbReference type="GO" id="GO:0009251">
    <property type="term" value="P:glucan catabolic process"/>
    <property type="evidence" value="ECO:0007669"/>
    <property type="project" value="TreeGrafter"/>
</dbReference>
<dbReference type="FunFam" id="3.20.20.300:FF:000005">
    <property type="entry name" value="Periplasmic beta-glucosidase"/>
    <property type="match status" value="1"/>
</dbReference>
<accession>A0A942TQE5</accession>
<dbReference type="InterPro" id="IPR013783">
    <property type="entry name" value="Ig-like_fold"/>
</dbReference>
<evidence type="ECO:0000256" key="7">
    <source>
        <dbReference type="RuleBase" id="RU361161"/>
    </source>
</evidence>
<dbReference type="SUPFAM" id="SSF51445">
    <property type="entry name" value="(Trans)glycosidases"/>
    <property type="match status" value="1"/>
</dbReference>
<keyword evidence="10" id="KW-1185">Reference proteome</keyword>
<evidence type="ECO:0000256" key="4">
    <source>
        <dbReference type="ARBA" id="ARBA00022729"/>
    </source>
</evidence>
<name>A0A942TQE5_9BACI</name>
<evidence type="ECO:0000256" key="6">
    <source>
        <dbReference type="ARBA" id="ARBA00023295"/>
    </source>
</evidence>
<dbReference type="Pfam" id="PF00933">
    <property type="entry name" value="Glyco_hydro_3"/>
    <property type="match status" value="1"/>
</dbReference>
<dbReference type="PRINTS" id="PR00133">
    <property type="entry name" value="GLHYDRLASE3"/>
</dbReference>